<protein>
    <recommendedName>
        <fullName evidence="7">Large ribosomal subunit protein bL9m</fullName>
    </recommendedName>
    <alternativeName>
        <fullName evidence="8">39S ribosomal protein L9, mitochondrial</fullName>
    </alternativeName>
</protein>
<comment type="subcellular location">
    <subcellularLocation>
        <location evidence="1">Mitochondrion</location>
    </subcellularLocation>
</comment>
<dbReference type="InterPro" id="IPR054302">
    <property type="entry name" value="Ribosomal_bL9m_C"/>
</dbReference>
<keyword evidence="4 11" id="KW-0689">Ribosomal protein</keyword>
<dbReference type="GO" id="GO:0006412">
    <property type="term" value="P:translation"/>
    <property type="evidence" value="ECO:0007669"/>
    <property type="project" value="InterPro"/>
</dbReference>
<dbReference type="OrthoDB" id="5555409at2759"/>
<evidence type="ECO:0000313" key="11">
    <source>
        <dbReference type="EMBL" id="KAJ8036613.1"/>
    </source>
</evidence>
<dbReference type="InterPro" id="IPR000244">
    <property type="entry name" value="Ribosomal_bL9"/>
</dbReference>
<dbReference type="Pfam" id="PF01281">
    <property type="entry name" value="Ribosomal_L9_N"/>
    <property type="match status" value="1"/>
</dbReference>
<accession>A0A9Q1H8L7</accession>
<dbReference type="Proteomes" id="UP001152320">
    <property type="component" value="Chromosome 9"/>
</dbReference>
<sequence length="249" mass="28541">MSLSRVTSQMINLSGRGHLVNMINKLSGQLLETSQINQCQPTRNVVIVKRKYPIGVERQPGRELKPFKNRHKLYEFVEDTQHKTKKSVKVILTEDVPGIGLKYDIVAVRKGTVRNRLIPENLAVYASPENLEERAQAIKESAMGAKRLSLLAQETIQHMQSKPLRIAIHEDQEWKELERERVLHAFKMDGVHVPDYALKLPDEPVTEFGEYQIYVTVNGVKTVPVEMHVIKQEREKVEESDTDDINPES</sequence>
<evidence type="ECO:0000313" key="12">
    <source>
        <dbReference type="Proteomes" id="UP001152320"/>
    </source>
</evidence>
<dbReference type="Pfam" id="PF22078">
    <property type="entry name" value="Ribosomal_bL9m_C"/>
    <property type="match status" value="1"/>
</dbReference>
<dbReference type="GO" id="GO:0005840">
    <property type="term" value="C:ribosome"/>
    <property type="evidence" value="ECO:0007669"/>
    <property type="project" value="UniProtKB-KW"/>
</dbReference>
<evidence type="ECO:0000256" key="2">
    <source>
        <dbReference type="ARBA" id="ARBA00010605"/>
    </source>
</evidence>
<dbReference type="GO" id="GO:0005739">
    <property type="term" value="C:mitochondrion"/>
    <property type="evidence" value="ECO:0007669"/>
    <property type="project" value="UniProtKB-SubCell"/>
</dbReference>
<dbReference type="SUPFAM" id="SSF55658">
    <property type="entry name" value="L9 N-domain-like"/>
    <property type="match status" value="1"/>
</dbReference>
<evidence type="ECO:0000259" key="9">
    <source>
        <dbReference type="Pfam" id="PF01281"/>
    </source>
</evidence>
<evidence type="ECO:0000256" key="5">
    <source>
        <dbReference type="ARBA" id="ARBA00023128"/>
    </source>
</evidence>
<dbReference type="InterPro" id="IPR020070">
    <property type="entry name" value="Ribosomal_bL9_N"/>
</dbReference>
<feature type="domain" description="Large ribosomal subunit protein bL9m C-terminal" evidence="10">
    <location>
        <begin position="153"/>
        <end position="230"/>
    </location>
</feature>
<comment type="similarity">
    <text evidence="2">Belongs to the bacterial ribosomal protein bL9 family.</text>
</comment>
<gene>
    <name evidence="11" type="ORF">HOLleu_20635</name>
</gene>
<proteinExistence type="inferred from homology"/>
<evidence type="ECO:0000256" key="4">
    <source>
        <dbReference type="ARBA" id="ARBA00022980"/>
    </source>
</evidence>
<evidence type="ECO:0000256" key="8">
    <source>
        <dbReference type="ARBA" id="ARBA00035381"/>
    </source>
</evidence>
<keyword evidence="3" id="KW-0809">Transit peptide</keyword>
<dbReference type="GO" id="GO:1990904">
    <property type="term" value="C:ribonucleoprotein complex"/>
    <property type="evidence" value="ECO:0007669"/>
    <property type="project" value="UniProtKB-KW"/>
</dbReference>
<reference evidence="11" key="1">
    <citation type="submission" date="2021-10" db="EMBL/GenBank/DDBJ databases">
        <title>Tropical sea cucumber genome reveals ecological adaptation and Cuvierian tubules defense mechanism.</title>
        <authorList>
            <person name="Chen T."/>
        </authorList>
    </citation>
    <scope>NUCLEOTIDE SEQUENCE</scope>
    <source>
        <strain evidence="11">Nanhai2018</strain>
        <tissue evidence="11">Muscle</tissue>
    </source>
</reference>
<organism evidence="11 12">
    <name type="scientific">Holothuria leucospilota</name>
    <name type="common">Black long sea cucumber</name>
    <name type="synonym">Mertensiothuria leucospilota</name>
    <dbReference type="NCBI Taxonomy" id="206669"/>
    <lineage>
        <taxon>Eukaryota</taxon>
        <taxon>Metazoa</taxon>
        <taxon>Echinodermata</taxon>
        <taxon>Eleutherozoa</taxon>
        <taxon>Echinozoa</taxon>
        <taxon>Holothuroidea</taxon>
        <taxon>Aspidochirotacea</taxon>
        <taxon>Aspidochirotida</taxon>
        <taxon>Holothuriidae</taxon>
        <taxon>Holothuria</taxon>
    </lineage>
</organism>
<dbReference type="AlphaFoldDB" id="A0A9Q1H8L7"/>
<dbReference type="GO" id="GO:0003735">
    <property type="term" value="F:structural constituent of ribosome"/>
    <property type="evidence" value="ECO:0007669"/>
    <property type="project" value="InterPro"/>
</dbReference>
<feature type="domain" description="Ribosomal protein L9" evidence="9">
    <location>
        <begin position="88"/>
        <end position="133"/>
    </location>
</feature>
<comment type="caution">
    <text evidence="11">The sequence shown here is derived from an EMBL/GenBank/DDBJ whole genome shotgun (WGS) entry which is preliminary data.</text>
</comment>
<evidence type="ECO:0000256" key="6">
    <source>
        <dbReference type="ARBA" id="ARBA00023274"/>
    </source>
</evidence>
<dbReference type="EMBL" id="JAIZAY010000009">
    <property type="protein sequence ID" value="KAJ8036613.1"/>
    <property type="molecule type" value="Genomic_DNA"/>
</dbReference>
<evidence type="ECO:0000256" key="7">
    <source>
        <dbReference type="ARBA" id="ARBA00035194"/>
    </source>
</evidence>
<keyword evidence="6" id="KW-0687">Ribonucleoprotein</keyword>
<keyword evidence="5" id="KW-0496">Mitochondrion</keyword>
<dbReference type="InterPro" id="IPR036935">
    <property type="entry name" value="Ribosomal_bL9_N_sf"/>
</dbReference>
<name>A0A9Q1H8L7_HOLLE</name>
<dbReference type="PANTHER" id="PTHR21368">
    <property type="entry name" value="50S RIBOSOMAL PROTEIN L9"/>
    <property type="match status" value="1"/>
</dbReference>
<dbReference type="InterPro" id="IPR009027">
    <property type="entry name" value="Ribosomal_bL9/RNase_H1_N"/>
</dbReference>
<evidence type="ECO:0000259" key="10">
    <source>
        <dbReference type="Pfam" id="PF22078"/>
    </source>
</evidence>
<dbReference type="Gene3D" id="3.40.5.10">
    <property type="entry name" value="Ribosomal protein L9, N-terminal domain"/>
    <property type="match status" value="1"/>
</dbReference>
<evidence type="ECO:0000256" key="1">
    <source>
        <dbReference type="ARBA" id="ARBA00004173"/>
    </source>
</evidence>
<evidence type="ECO:0000256" key="3">
    <source>
        <dbReference type="ARBA" id="ARBA00022946"/>
    </source>
</evidence>
<keyword evidence="12" id="KW-1185">Reference proteome</keyword>